<dbReference type="Proteomes" id="UP000499080">
    <property type="component" value="Unassembled WGS sequence"/>
</dbReference>
<evidence type="ECO:0000313" key="2">
    <source>
        <dbReference type="Proteomes" id="UP000499080"/>
    </source>
</evidence>
<evidence type="ECO:0000313" key="1">
    <source>
        <dbReference type="EMBL" id="GBL87139.1"/>
    </source>
</evidence>
<gene>
    <name evidence="1" type="ORF">AVEN_85426_1</name>
</gene>
<proteinExistence type="predicted"/>
<comment type="caution">
    <text evidence="1">The sequence shown here is derived from an EMBL/GenBank/DDBJ whole genome shotgun (WGS) entry which is preliminary data.</text>
</comment>
<organism evidence="1 2">
    <name type="scientific">Araneus ventricosus</name>
    <name type="common">Orbweaver spider</name>
    <name type="synonym">Epeira ventricosa</name>
    <dbReference type="NCBI Taxonomy" id="182803"/>
    <lineage>
        <taxon>Eukaryota</taxon>
        <taxon>Metazoa</taxon>
        <taxon>Ecdysozoa</taxon>
        <taxon>Arthropoda</taxon>
        <taxon>Chelicerata</taxon>
        <taxon>Arachnida</taxon>
        <taxon>Araneae</taxon>
        <taxon>Araneomorphae</taxon>
        <taxon>Entelegynae</taxon>
        <taxon>Araneoidea</taxon>
        <taxon>Araneidae</taxon>
        <taxon>Araneus</taxon>
    </lineage>
</organism>
<accession>A0A4Y2B6T3</accession>
<protein>
    <recommendedName>
        <fullName evidence="3">RING-type domain-containing protein</fullName>
    </recommendedName>
</protein>
<name>A0A4Y2B6T3_ARAVE</name>
<dbReference type="AlphaFoldDB" id="A0A4Y2B6T3"/>
<reference evidence="1 2" key="1">
    <citation type="journal article" date="2019" name="Sci. Rep.">
        <title>Orb-weaving spider Araneus ventricosus genome elucidates the spidroin gene catalogue.</title>
        <authorList>
            <person name="Kono N."/>
            <person name="Nakamura H."/>
            <person name="Ohtoshi R."/>
            <person name="Moran D.A.P."/>
            <person name="Shinohara A."/>
            <person name="Yoshida Y."/>
            <person name="Fujiwara M."/>
            <person name="Mori M."/>
            <person name="Tomita M."/>
            <person name="Arakawa K."/>
        </authorList>
    </citation>
    <scope>NUCLEOTIDE SEQUENCE [LARGE SCALE GENOMIC DNA]</scope>
</reference>
<dbReference type="EMBL" id="BGPR01082439">
    <property type="protein sequence ID" value="GBL87139.1"/>
    <property type="molecule type" value="Genomic_DNA"/>
</dbReference>
<sequence length="139" mass="16457">MRFLSNRCYHRVTCQEERVPTTGRFDKNGLSPYCYRRKEAIHPKYIRQQDAFPFKSLLSPDEMATPDKVFRCKNSTSDQLEYLDRRMDCGHEFHRKCLFSWGYSGIPCTWDQDGFPHPWDSESIPCPKCLRKDGYGMTL</sequence>
<keyword evidence="2" id="KW-1185">Reference proteome</keyword>
<evidence type="ECO:0008006" key="3">
    <source>
        <dbReference type="Google" id="ProtNLM"/>
    </source>
</evidence>